<evidence type="ECO:0000313" key="11">
    <source>
        <dbReference type="RefSeq" id="XP_012695779.1"/>
    </source>
</evidence>
<keyword evidence="5" id="KW-0690">Ribosome biogenesis</keyword>
<name>A0A6P3WDB7_CLUHA</name>
<evidence type="ECO:0000256" key="8">
    <source>
        <dbReference type="SAM" id="MobiDB-lite"/>
    </source>
</evidence>
<evidence type="ECO:0000256" key="3">
    <source>
        <dbReference type="ARBA" id="ARBA00006369"/>
    </source>
</evidence>
<sequence length="346" mass="40070">MSAFKRKRGGKGPGGKKAKKVKFEENENAEKNVNTDQTQTSEINIPAPVSMGKWKNKERVLIFSSRGINFRTRHLMQDLRTMMPHAKADTKMDRKDKLFVVNEVCEIKNCNKCIFFEAKKKQDLYMWISNVPHGPSAKFLVQNVHTLAELKMTGNCLKGSRPLLSFDPQFDTAPHYSLLKELFIQTFATPQYHPKSQPFVDHVFTFTIADNRIWFRNYQIIEEDASLVEIGPRFVLNLIKIFQGSFGGPTLYENPHFTSPNMNRRMIRLAVAAKQRERQLVREVQKAKRNETKEVLKNDVTDDVFDTPGVEKPVEIELEAPPPKVLKRSRLTELRRKTRLKRKGLR</sequence>
<dbReference type="Proteomes" id="UP000515152">
    <property type="component" value="Chromosome 12"/>
</dbReference>
<protein>
    <recommendedName>
        <fullName evidence="4">Ribosome biogenesis protein BRX1 homolog</fullName>
    </recommendedName>
    <alternativeName>
        <fullName evidence="7">Brix domain-containing protein 2</fullName>
    </alternativeName>
</protein>
<feature type="domain" description="Brix" evidence="9">
    <location>
        <begin position="58"/>
        <end position="247"/>
    </location>
</feature>
<dbReference type="GeneID" id="105911512"/>
<comment type="subcellular location">
    <subcellularLocation>
        <location evidence="2">Nucleus</location>
        <location evidence="2">Nucleolus</location>
    </subcellularLocation>
</comment>
<dbReference type="PROSITE" id="PS50833">
    <property type="entry name" value="BRIX"/>
    <property type="match status" value="1"/>
</dbReference>
<keyword evidence="10" id="KW-1185">Reference proteome</keyword>
<dbReference type="InterPro" id="IPR007109">
    <property type="entry name" value="Brix"/>
</dbReference>
<evidence type="ECO:0000256" key="7">
    <source>
        <dbReference type="ARBA" id="ARBA00033181"/>
    </source>
</evidence>
<evidence type="ECO:0000256" key="2">
    <source>
        <dbReference type="ARBA" id="ARBA00004604"/>
    </source>
</evidence>
<dbReference type="FunFam" id="3.40.50.10480:FF:000003">
    <property type="entry name" value="Ribosome biogenesis protein BRX1"/>
    <property type="match status" value="1"/>
</dbReference>
<dbReference type="Pfam" id="PF04427">
    <property type="entry name" value="Brix"/>
    <property type="match status" value="1"/>
</dbReference>
<dbReference type="CTD" id="402823"/>
<keyword evidence="6" id="KW-0539">Nucleus</keyword>
<evidence type="ECO:0000256" key="4">
    <source>
        <dbReference type="ARBA" id="ARBA00020522"/>
    </source>
</evidence>
<organism evidence="10 11">
    <name type="scientific">Clupea harengus</name>
    <name type="common">Atlantic herring</name>
    <dbReference type="NCBI Taxonomy" id="7950"/>
    <lineage>
        <taxon>Eukaryota</taxon>
        <taxon>Metazoa</taxon>
        <taxon>Chordata</taxon>
        <taxon>Craniata</taxon>
        <taxon>Vertebrata</taxon>
        <taxon>Euteleostomi</taxon>
        <taxon>Actinopterygii</taxon>
        <taxon>Neopterygii</taxon>
        <taxon>Teleostei</taxon>
        <taxon>Clupei</taxon>
        <taxon>Clupeiformes</taxon>
        <taxon>Clupeoidei</taxon>
        <taxon>Clupeidae</taxon>
        <taxon>Clupea</taxon>
    </lineage>
</organism>
<gene>
    <name evidence="11" type="primary">bxdc2</name>
</gene>
<feature type="compositionally biased region" description="Basic and acidic residues" evidence="8">
    <location>
        <begin position="21"/>
        <end position="30"/>
    </location>
</feature>
<dbReference type="InterPro" id="IPR026532">
    <property type="entry name" value="BRX1"/>
</dbReference>
<dbReference type="GO" id="GO:0005730">
    <property type="term" value="C:nucleolus"/>
    <property type="evidence" value="ECO:0007669"/>
    <property type="project" value="UniProtKB-SubCell"/>
</dbReference>
<feature type="compositionally biased region" description="Basic residues" evidence="8">
    <location>
        <begin position="1"/>
        <end position="20"/>
    </location>
</feature>
<evidence type="ECO:0000256" key="6">
    <source>
        <dbReference type="ARBA" id="ARBA00023242"/>
    </source>
</evidence>
<dbReference type="SUPFAM" id="SSF52954">
    <property type="entry name" value="Class II aaRS ABD-related"/>
    <property type="match status" value="1"/>
</dbReference>
<dbReference type="AlphaFoldDB" id="A0A6P3WDB7"/>
<evidence type="ECO:0000256" key="1">
    <source>
        <dbReference type="ARBA" id="ARBA00003439"/>
    </source>
</evidence>
<comment type="similarity">
    <text evidence="3">Belongs to the BRX1 family.</text>
</comment>
<comment type="function">
    <text evidence="1">Required for biogenesis of the 60S ribosomal subunit.</text>
</comment>
<evidence type="ECO:0000313" key="10">
    <source>
        <dbReference type="Proteomes" id="UP000515152"/>
    </source>
</evidence>
<dbReference type="RefSeq" id="XP_012695779.1">
    <property type="nucleotide sequence ID" value="XM_012840325.3"/>
</dbReference>
<dbReference type="Gene3D" id="3.40.50.10480">
    <property type="entry name" value="Probable brix-domain ribosomal biogenesis protein"/>
    <property type="match status" value="1"/>
</dbReference>
<dbReference type="OrthoDB" id="1638493at2759"/>
<accession>A0A6P3WDB7</accession>
<dbReference type="GO" id="GO:0019843">
    <property type="term" value="F:rRNA binding"/>
    <property type="evidence" value="ECO:0007669"/>
    <property type="project" value="InterPro"/>
</dbReference>
<evidence type="ECO:0000259" key="9">
    <source>
        <dbReference type="PROSITE" id="PS50833"/>
    </source>
</evidence>
<dbReference type="SMART" id="SM00879">
    <property type="entry name" value="Brix"/>
    <property type="match status" value="1"/>
</dbReference>
<dbReference type="KEGG" id="char:105911512"/>
<reference evidence="11" key="1">
    <citation type="submission" date="2025-08" db="UniProtKB">
        <authorList>
            <consortium name="RefSeq"/>
        </authorList>
    </citation>
    <scope>IDENTIFICATION</scope>
</reference>
<dbReference type="PANTHER" id="PTHR13634:SF0">
    <property type="entry name" value="RIBOSOME BIOGENESIS PROTEIN BRX1 HOMOLOG"/>
    <property type="match status" value="1"/>
</dbReference>
<dbReference type="GO" id="GO:0000027">
    <property type="term" value="P:ribosomal large subunit assembly"/>
    <property type="evidence" value="ECO:0007669"/>
    <property type="project" value="TreeGrafter"/>
</dbReference>
<proteinExistence type="inferred from homology"/>
<dbReference type="PANTHER" id="PTHR13634">
    <property type="entry name" value="RIBOSOME BIOGENESIS PROTEIN BRIX"/>
    <property type="match status" value="1"/>
</dbReference>
<feature type="region of interest" description="Disordered" evidence="8">
    <location>
        <begin position="1"/>
        <end position="39"/>
    </location>
</feature>
<evidence type="ECO:0000256" key="5">
    <source>
        <dbReference type="ARBA" id="ARBA00022517"/>
    </source>
</evidence>
<dbReference type="GO" id="GO:0006364">
    <property type="term" value="P:rRNA processing"/>
    <property type="evidence" value="ECO:0007669"/>
    <property type="project" value="InterPro"/>
</dbReference>